<protein>
    <recommendedName>
        <fullName evidence="3">SCP domain-containing protein</fullName>
    </recommendedName>
</protein>
<gene>
    <name evidence="1" type="ORF">DY000_02058252</name>
</gene>
<proteinExistence type="predicted"/>
<evidence type="ECO:0008006" key="3">
    <source>
        <dbReference type="Google" id="ProtNLM"/>
    </source>
</evidence>
<evidence type="ECO:0000313" key="1">
    <source>
        <dbReference type="EMBL" id="KAF3496974.1"/>
    </source>
</evidence>
<evidence type="ECO:0000313" key="2">
    <source>
        <dbReference type="Proteomes" id="UP000266723"/>
    </source>
</evidence>
<accession>A0ABQ7AH02</accession>
<dbReference type="Proteomes" id="UP000266723">
    <property type="component" value="Unassembled WGS sequence"/>
</dbReference>
<comment type="caution">
    <text evidence="1">The sequence shown here is derived from an EMBL/GenBank/DDBJ whole genome shotgun (WGS) entry which is preliminary data.</text>
</comment>
<dbReference type="EMBL" id="QGKV02002055">
    <property type="protein sequence ID" value="KAF3496974.1"/>
    <property type="molecule type" value="Genomic_DNA"/>
</dbReference>
<name>A0ABQ7AH02_BRACR</name>
<sequence>MDCTKDLKVICHYDPPCPQPDLTLGTRKHTDAPLSPFFFKIKSVVFKFFIKIVGK</sequence>
<reference evidence="1 2" key="1">
    <citation type="journal article" date="2020" name="BMC Genomics">
        <title>Intraspecific diversification of the crop wild relative Brassica cretica Lam. using demographic model selection.</title>
        <authorList>
            <person name="Kioukis A."/>
            <person name="Michalopoulou V.A."/>
            <person name="Briers L."/>
            <person name="Pirintsos S."/>
            <person name="Studholme D.J."/>
            <person name="Pavlidis P."/>
            <person name="Sarris P.F."/>
        </authorList>
    </citation>
    <scope>NUCLEOTIDE SEQUENCE [LARGE SCALE GENOMIC DNA]</scope>
    <source>
        <strain evidence="2">cv. PFS-1207/04</strain>
    </source>
</reference>
<keyword evidence="2" id="KW-1185">Reference proteome</keyword>
<organism evidence="1 2">
    <name type="scientific">Brassica cretica</name>
    <name type="common">Mustard</name>
    <dbReference type="NCBI Taxonomy" id="69181"/>
    <lineage>
        <taxon>Eukaryota</taxon>
        <taxon>Viridiplantae</taxon>
        <taxon>Streptophyta</taxon>
        <taxon>Embryophyta</taxon>
        <taxon>Tracheophyta</taxon>
        <taxon>Spermatophyta</taxon>
        <taxon>Magnoliopsida</taxon>
        <taxon>eudicotyledons</taxon>
        <taxon>Gunneridae</taxon>
        <taxon>Pentapetalae</taxon>
        <taxon>rosids</taxon>
        <taxon>malvids</taxon>
        <taxon>Brassicales</taxon>
        <taxon>Brassicaceae</taxon>
        <taxon>Brassiceae</taxon>
        <taxon>Brassica</taxon>
    </lineage>
</organism>